<feature type="transmembrane region" description="Helical" evidence="8">
    <location>
        <begin position="124"/>
        <end position="140"/>
    </location>
</feature>
<evidence type="ECO:0000256" key="5">
    <source>
        <dbReference type="ARBA" id="ARBA00022989"/>
    </source>
</evidence>
<name>A0AAV1HWS8_9CHLO</name>
<dbReference type="CDD" id="cd06173">
    <property type="entry name" value="MFS_MefA_like"/>
    <property type="match status" value="1"/>
</dbReference>
<feature type="transmembrane region" description="Helical" evidence="8">
    <location>
        <begin position="506"/>
        <end position="525"/>
    </location>
</feature>
<evidence type="ECO:0000313" key="9">
    <source>
        <dbReference type="EMBL" id="CAK0753473.1"/>
    </source>
</evidence>
<keyword evidence="2" id="KW-0813">Transport</keyword>
<keyword evidence="5 8" id="KW-1133">Transmembrane helix</keyword>
<feature type="transmembrane region" description="Helical" evidence="8">
    <location>
        <begin position="67"/>
        <end position="87"/>
    </location>
</feature>
<reference evidence="9 10" key="1">
    <citation type="submission" date="2023-10" db="EMBL/GenBank/DDBJ databases">
        <authorList>
            <person name="Maclean D."/>
            <person name="Macfadyen A."/>
        </authorList>
    </citation>
    <scope>NUCLEOTIDE SEQUENCE [LARGE SCALE GENOMIC DNA]</scope>
</reference>
<dbReference type="SUPFAM" id="SSF103473">
    <property type="entry name" value="MFS general substrate transporter"/>
    <property type="match status" value="1"/>
</dbReference>
<evidence type="ECO:0000256" key="8">
    <source>
        <dbReference type="SAM" id="Phobius"/>
    </source>
</evidence>
<feature type="transmembrane region" description="Helical" evidence="8">
    <location>
        <begin position="409"/>
        <end position="428"/>
    </location>
</feature>
<accession>A0AAV1HWS8</accession>
<feature type="transmembrane region" description="Helical" evidence="8">
    <location>
        <begin position="381"/>
        <end position="402"/>
    </location>
</feature>
<dbReference type="PANTHER" id="PTHR43266:SF2">
    <property type="entry name" value="MAJOR FACILITATOR SUPERFAMILY (MFS) PROFILE DOMAIN-CONTAINING PROTEIN"/>
    <property type="match status" value="1"/>
</dbReference>
<dbReference type="InterPro" id="IPR011701">
    <property type="entry name" value="MFS"/>
</dbReference>
<feature type="transmembrane region" description="Helical" evidence="8">
    <location>
        <begin position="476"/>
        <end position="494"/>
    </location>
</feature>
<keyword evidence="4 8" id="KW-0812">Transmembrane</keyword>
<feature type="transmembrane region" description="Helical" evidence="8">
    <location>
        <begin position="434"/>
        <end position="455"/>
    </location>
</feature>
<feature type="transmembrane region" description="Helical" evidence="8">
    <location>
        <begin position="166"/>
        <end position="183"/>
    </location>
</feature>
<evidence type="ECO:0000256" key="1">
    <source>
        <dbReference type="ARBA" id="ARBA00004651"/>
    </source>
</evidence>
<keyword evidence="3" id="KW-1003">Cell membrane</keyword>
<dbReference type="InterPro" id="IPR036259">
    <property type="entry name" value="MFS_trans_sf"/>
</dbReference>
<organism evidence="9 10">
    <name type="scientific">Coccomyxa viridis</name>
    <dbReference type="NCBI Taxonomy" id="1274662"/>
    <lineage>
        <taxon>Eukaryota</taxon>
        <taxon>Viridiplantae</taxon>
        <taxon>Chlorophyta</taxon>
        <taxon>core chlorophytes</taxon>
        <taxon>Trebouxiophyceae</taxon>
        <taxon>Trebouxiophyceae incertae sedis</taxon>
        <taxon>Coccomyxaceae</taxon>
        <taxon>Coccomyxa</taxon>
    </lineage>
</organism>
<sequence length="558" mass="59913">MTASHERRAHEKDSESGATLRQYYELVRDFRSFRTIWIGEVTNNAGAWFNYVATMELIQRLAGQSGMLISLVIIVRMLPSLFLFPAAGVVADRFPRENVMIVSNIAAGIVVACLTFIKSSQHIWLLYVLLFLQFGANAFYDPARRALVPRVVPAERLPLATTLDSFAWSLMGAIGASLGGLAVSHVGVNLCFIIDAATYAIAAWCAYSLKGMLAEGVDAGFASPLPAQQHASGSALKGLVELAAVQPASVGMPAVPDIMQAAEIPAHSAGDEEEKEEREHLMQARRGSHEAAGPREAEEGKEGAAPPGASLLRAVTGGFAQEVGALREGMAYITAPENRDAAALTLIKASGALIWGASDNLQVRFSTLPGMQSLGDSSTTLGLLFAAIGLGSFLGPVVANRVTPIRRHYLLRACAASFFMYFVGYLLMSAAPNIWLLLPSTVVRSIGGSIVWVYSTLLIQLRVPNHLQGRTMALEMAFYVVAESSSALFGAFAFDGLKMGVRGVAMLMSSISAVSCCLWILYAYCQWPSRPASDPERGLEEKDVHADVEHQGLLSSQQ</sequence>
<proteinExistence type="predicted"/>
<evidence type="ECO:0000256" key="3">
    <source>
        <dbReference type="ARBA" id="ARBA00022475"/>
    </source>
</evidence>
<dbReference type="Proteomes" id="UP001314263">
    <property type="component" value="Unassembled WGS sequence"/>
</dbReference>
<feature type="region of interest" description="Disordered" evidence="7">
    <location>
        <begin position="266"/>
        <end position="308"/>
    </location>
</feature>
<evidence type="ECO:0000256" key="2">
    <source>
        <dbReference type="ARBA" id="ARBA00022448"/>
    </source>
</evidence>
<gene>
    <name evidence="9" type="ORF">CVIRNUC_002223</name>
</gene>
<feature type="compositionally biased region" description="Basic and acidic residues" evidence="7">
    <location>
        <begin position="277"/>
        <end position="302"/>
    </location>
</feature>
<dbReference type="EMBL" id="CAUYUE010000003">
    <property type="protein sequence ID" value="CAK0753473.1"/>
    <property type="molecule type" value="Genomic_DNA"/>
</dbReference>
<evidence type="ECO:0000256" key="4">
    <source>
        <dbReference type="ARBA" id="ARBA00022692"/>
    </source>
</evidence>
<dbReference type="GO" id="GO:0005886">
    <property type="term" value="C:plasma membrane"/>
    <property type="evidence" value="ECO:0007669"/>
    <property type="project" value="UniProtKB-SubCell"/>
</dbReference>
<comment type="caution">
    <text evidence="9">The sequence shown here is derived from an EMBL/GenBank/DDBJ whole genome shotgun (WGS) entry which is preliminary data.</text>
</comment>
<comment type="subcellular location">
    <subcellularLocation>
        <location evidence="1">Cell membrane</location>
        <topology evidence="1">Multi-pass membrane protein</topology>
    </subcellularLocation>
</comment>
<evidence type="ECO:0000256" key="7">
    <source>
        <dbReference type="SAM" id="MobiDB-lite"/>
    </source>
</evidence>
<feature type="transmembrane region" description="Helical" evidence="8">
    <location>
        <begin position="99"/>
        <end position="117"/>
    </location>
</feature>
<evidence type="ECO:0000256" key="6">
    <source>
        <dbReference type="ARBA" id="ARBA00023136"/>
    </source>
</evidence>
<keyword evidence="10" id="KW-1185">Reference proteome</keyword>
<evidence type="ECO:0000313" key="10">
    <source>
        <dbReference type="Proteomes" id="UP001314263"/>
    </source>
</evidence>
<protein>
    <submittedName>
        <fullName evidence="9">Uncharacterized protein</fullName>
    </submittedName>
</protein>
<dbReference type="PANTHER" id="PTHR43266">
    <property type="entry name" value="MACROLIDE-EFFLUX PROTEIN"/>
    <property type="match status" value="1"/>
</dbReference>
<keyword evidence="6 8" id="KW-0472">Membrane</keyword>
<dbReference type="Pfam" id="PF07690">
    <property type="entry name" value="MFS_1"/>
    <property type="match status" value="2"/>
</dbReference>
<dbReference type="AlphaFoldDB" id="A0AAV1HWS8"/>
<dbReference type="GO" id="GO:0022857">
    <property type="term" value="F:transmembrane transporter activity"/>
    <property type="evidence" value="ECO:0007669"/>
    <property type="project" value="InterPro"/>
</dbReference>
<dbReference type="Gene3D" id="1.20.1250.20">
    <property type="entry name" value="MFS general substrate transporter like domains"/>
    <property type="match status" value="2"/>
</dbReference>